<gene>
    <name evidence="1" type="ordered locus">HCH_05606</name>
</gene>
<dbReference type="EMBL" id="CP000155">
    <property type="protein sequence ID" value="ABC32264.1"/>
    <property type="molecule type" value="Genomic_DNA"/>
</dbReference>
<dbReference type="HOGENOM" id="CLU_1935096_0_0_6"/>
<dbReference type="Proteomes" id="UP000000238">
    <property type="component" value="Chromosome"/>
</dbReference>
<protein>
    <submittedName>
        <fullName evidence="1">Uncharacterized protein</fullName>
    </submittedName>
</protein>
<proteinExistence type="predicted"/>
<dbReference type="KEGG" id="hch:HCH_05606"/>
<accession>Q2SAR0</accession>
<reference evidence="1 2" key="1">
    <citation type="journal article" date="2005" name="Nucleic Acids Res.">
        <title>Genomic blueprint of Hahella chejuensis, a marine microbe producing an algicidal agent.</title>
        <authorList>
            <person name="Jeong H."/>
            <person name="Yim J.H."/>
            <person name="Lee C."/>
            <person name="Choi S.-H."/>
            <person name="Park Y.K."/>
            <person name="Yoon S.H."/>
            <person name="Hur C.-G."/>
            <person name="Kang H.-Y."/>
            <person name="Kim D."/>
            <person name="Lee H.H."/>
            <person name="Park K.H."/>
            <person name="Park S.-H."/>
            <person name="Park H.-S."/>
            <person name="Lee H.K."/>
            <person name="Oh T.K."/>
            <person name="Kim J.F."/>
        </authorList>
    </citation>
    <scope>NUCLEOTIDE SEQUENCE [LARGE SCALE GENOMIC DNA]</scope>
    <source>
        <strain evidence="1 2">KCTC 2396</strain>
    </source>
</reference>
<keyword evidence="2" id="KW-1185">Reference proteome</keyword>
<organism evidence="1 2">
    <name type="scientific">Hahella chejuensis (strain KCTC 2396)</name>
    <dbReference type="NCBI Taxonomy" id="349521"/>
    <lineage>
        <taxon>Bacteria</taxon>
        <taxon>Pseudomonadati</taxon>
        <taxon>Pseudomonadota</taxon>
        <taxon>Gammaproteobacteria</taxon>
        <taxon>Oceanospirillales</taxon>
        <taxon>Hahellaceae</taxon>
        <taxon>Hahella</taxon>
    </lineage>
</organism>
<dbReference type="RefSeq" id="WP_011399327.1">
    <property type="nucleotide sequence ID" value="NC_007645.1"/>
</dbReference>
<dbReference type="AlphaFoldDB" id="Q2SAR0"/>
<name>Q2SAR0_HAHCH</name>
<evidence type="ECO:0000313" key="2">
    <source>
        <dbReference type="Proteomes" id="UP000000238"/>
    </source>
</evidence>
<dbReference type="OrthoDB" id="5514571at2"/>
<sequence>MKTFSLDAIGYWSAFYENEVTPAYLCGELNADLKSRVSNYLKNGIRGMSFLGYARCRFECEDSETNALGCADMTTTISSHEWNAWLKEMGEDEYLKSPVIVPKKVHKFDPDYDPIAMAHLMFGDDDNQKF</sequence>
<evidence type="ECO:0000313" key="1">
    <source>
        <dbReference type="EMBL" id="ABC32264.1"/>
    </source>
</evidence>